<keyword evidence="3" id="KW-1185">Reference proteome</keyword>
<dbReference type="Proteomes" id="UP000679126">
    <property type="component" value="Unassembled WGS sequence"/>
</dbReference>
<protein>
    <recommendedName>
        <fullName evidence="4">PepSY domain-containing protein</fullName>
    </recommendedName>
</protein>
<reference evidence="3" key="1">
    <citation type="submission" date="2021-03" db="EMBL/GenBank/DDBJ databases">
        <title>Assistant Professor.</title>
        <authorList>
            <person name="Huq M.A."/>
        </authorList>
    </citation>
    <scope>NUCLEOTIDE SEQUENCE [LARGE SCALE GENOMIC DNA]</scope>
    <source>
        <strain evidence="3">MAH-28</strain>
    </source>
</reference>
<comment type="caution">
    <text evidence="2">The sequence shown here is derived from an EMBL/GenBank/DDBJ whole genome shotgun (WGS) entry which is preliminary data.</text>
</comment>
<name>A0ABS3YJE7_9BACT</name>
<accession>A0ABS3YJE7</accession>
<gene>
    <name evidence="2" type="ORF">J7I43_21410</name>
</gene>
<feature type="chain" id="PRO_5047487147" description="PepSY domain-containing protein" evidence="1">
    <location>
        <begin position="20"/>
        <end position="126"/>
    </location>
</feature>
<dbReference type="EMBL" id="JAGHKP010000004">
    <property type="protein sequence ID" value="MBO9154800.1"/>
    <property type="molecule type" value="Genomic_DNA"/>
</dbReference>
<evidence type="ECO:0008006" key="4">
    <source>
        <dbReference type="Google" id="ProtNLM"/>
    </source>
</evidence>
<sequence>MKTITFILAIAMISVSAMANNKKYNVATALTGKKAAVSIAENKVTSHYDRQGNLLATSRYISDAELPLYAITKLMKHCPDEQIKLVREFEAIGEKTYIVTLENATGYKVVKVTAADLEILEQLTKN</sequence>
<dbReference type="RefSeq" id="WP_209147914.1">
    <property type="nucleotide sequence ID" value="NZ_JAGHKP010000004.1"/>
</dbReference>
<keyword evidence="1" id="KW-0732">Signal</keyword>
<evidence type="ECO:0000313" key="2">
    <source>
        <dbReference type="EMBL" id="MBO9154800.1"/>
    </source>
</evidence>
<organism evidence="2 3">
    <name type="scientific">Chitinophaga chungangae</name>
    <dbReference type="NCBI Taxonomy" id="2821488"/>
    <lineage>
        <taxon>Bacteria</taxon>
        <taxon>Pseudomonadati</taxon>
        <taxon>Bacteroidota</taxon>
        <taxon>Chitinophagia</taxon>
        <taxon>Chitinophagales</taxon>
        <taxon>Chitinophagaceae</taxon>
        <taxon>Chitinophaga</taxon>
    </lineage>
</organism>
<proteinExistence type="predicted"/>
<evidence type="ECO:0000313" key="3">
    <source>
        <dbReference type="Proteomes" id="UP000679126"/>
    </source>
</evidence>
<feature type="signal peptide" evidence="1">
    <location>
        <begin position="1"/>
        <end position="19"/>
    </location>
</feature>
<evidence type="ECO:0000256" key="1">
    <source>
        <dbReference type="SAM" id="SignalP"/>
    </source>
</evidence>